<gene>
    <name evidence="1" type="ORF">S12H4_04187</name>
</gene>
<proteinExistence type="predicted"/>
<accession>X1QWG5</accession>
<organism evidence="1">
    <name type="scientific">marine sediment metagenome</name>
    <dbReference type="NCBI Taxonomy" id="412755"/>
    <lineage>
        <taxon>unclassified sequences</taxon>
        <taxon>metagenomes</taxon>
        <taxon>ecological metagenomes</taxon>
    </lineage>
</organism>
<sequence length="82" mass="9278">MRSSDIKNWSYELSYSEIVELEDFTELLTDAIATGTCLTCGGIRVENMGLCFGCSMQLKGKDKEAMEKVLKDYEVLITVKKR</sequence>
<evidence type="ECO:0000313" key="1">
    <source>
        <dbReference type="EMBL" id="GAI72603.1"/>
    </source>
</evidence>
<name>X1QWG5_9ZZZZ</name>
<dbReference type="AlphaFoldDB" id="X1QWG5"/>
<comment type="caution">
    <text evidence="1">The sequence shown here is derived from an EMBL/GenBank/DDBJ whole genome shotgun (WGS) entry which is preliminary data.</text>
</comment>
<dbReference type="EMBL" id="BARW01001258">
    <property type="protein sequence ID" value="GAI72603.1"/>
    <property type="molecule type" value="Genomic_DNA"/>
</dbReference>
<protein>
    <submittedName>
        <fullName evidence="1">Uncharacterized protein</fullName>
    </submittedName>
</protein>
<reference evidence="1" key="1">
    <citation type="journal article" date="2014" name="Front. Microbiol.">
        <title>High frequency of phylogenetically diverse reductive dehalogenase-homologous genes in deep subseafloor sedimentary metagenomes.</title>
        <authorList>
            <person name="Kawai M."/>
            <person name="Futagami T."/>
            <person name="Toyoda A."/>
            <person name="Takaki Y."/>
            <person name="Nishi S."/>
            <person name="Hori S."/>
            <person name="Arai W."/>
            <person name="Tsubouchi T."/>
            <person name="Morono Y."/>
            <person name="Uchiyama I."/>
            <person name="Ito T."/>
            <person name="Fujiyama A."/>
            <person name="Inagaki F."/>
            <person name="Takami H."/>
        </authorList>
    </citation>
    <scope>NUCLEOTIDE SEQUENCE</scope>
    <source>
        <strain evidence="1">Expedition CK06-06</strain>
    </source>
</reference>